<proteinExistence type="predicted"/>
<reference evidence="2 3" key="1">
    <citation type="submission" date="2019-06" db="EMBL/GenBank/DDBJ databases">
        <title>Whole genome sequence for Cellvibrionaceae sp. R142.</title>
        <authorList>
            <person name="Wang G."/>
        </authorList>
    </citation>
    <scope>NUCLEOTIDE SEQUENCE [LARGE SCALE GENOMIC DNA]</scope>
    <source>
        <strain evidence="2 3">R142</strain>
    </source>
</reference>
<keyword evidence="1" id="KW-0812">Transmembrane</keyword>
<evidence type="ECO:0000313" key="3">
    <source>
        <dbReference type="Proteomes" id="UP000319732"/>
    </source>
</evidence>
<keyword evidence="3" id="KW-1185">Reference proteome</keyword>
<accession>A0A545U9Z1</accession>
<dbReference type="EMBL" id="VHSG01000002">
    <property type="protein sequence ID" value="TQV86294.1"/>
    <property type="molecule type" value="Genomic_DNA"/>
</dbReference>
<dbReference type="RefSeq" id="WP_142902447.1">
    <property type="nucleotide sequence ID" value="NZ_ML660087.1"/>
</dbReference>
<evidence type="ECO:0000256" key="1">
    <source>
        <dbReference type="SAM" id="Phobius"/>
    </source>
</evidence>
<evidence type="ECO:0000313" key="2">
    <source>
        <dbReference type="EMBL" id="TQV86294.1"/>
    </source>
</evidence>
<keyword evidence="1" id="KW-0472">Membrane</keyword>
<name>A0A545U9Z1_9GAMM</name>
<dbReference type="Proteomes" id="UP000319732">
    <property type="component" value="Unassembled WGS sequence"/>
</dbReference>
<protein>
    <submittedName>
        <fullName evidence="2">Uncharacterized protein</fullName>
    </submittedName>
</protein>
<feature type="transmembrane region" description="Helical" evidence="1">
    <location>
        <begin position="54"/>
        <end position="73"/>
    </location>
</feature>
<feature type="transmembrane region" description="Helical" evidence="1">
    <location>
        <begin position="79"/>
        <end position="97"/>
    </location>
</feature>
<gene>
    <name evidence="2" type="ORF">FKG94_01725</name>
</gene>
<comment type="caution">
    <text evidence="2">The sequence shown here is derived from an EMBL/GenBank/DDBJ whole genome shotgun (WGS) entry which is preliminary data.</text>
</comment>
<keyword evidence="1" id="KW-1133">Transmembrane helix</keyword>
<dbReference type="AlphaFoldDB" id="A0A545U9Z1"/>
<organism evidence="2 3">
    <name type="scientific">Exilibacterium tricleocarpae</name>
    <dbReference type="NCBI Taxonomy" id="2591008"/>
    <lineage>
        <taxon>Bacteria</taxon>
        <taxon>Pseudomonadati</taxon>
        <taxon>Pseudomonadota</taxon>
        <taxon>Gammaproteobacteria</taxon>
        <taxon>Cellvibrionales</taxon>
        <taxon>Cellvibrionaceae</taxon>
        <taxon>Exilibacterium</taxon>
    </lineage>
</organism>
<sequence length="103" mass="11586">MALVLKPLRCPYCKEPVDKRLLRQRGLLKPFLARKPFPCPHCDKSILFPEKADTLVSAGLFVAVILAPLFHFWELQLLDPRYLFALGAAIVAVGLITQKMVKA</sequence>
<dbReference type="OrthoDB" id="9949172at2"/>